<organism evidence="2 3">
    <name type="scientific">Vibrio scophthalmi LMG 19158</name>
    <dbReference type="NCBI Taxonomy" id="870967"/>
    <lineage>
        <taxon>Bacteria</taxon>
        <taxon>Pseudomonadati</taxon>
        <taxon>Pseudomonadota</taxon>
        <taxon>Gammaproteobacteria</taxon>
        <taxon>Vibrionales</taxon>
        <taxon>Vibrionaceae</taxon>
        <taxon>Vibrio</taxon>
    </lineage>
</organism>
<gene>
    <name evidence="1" type="ORF">VIS19158_03757</name>
    <name evidence="2" type="ORF">VIS19158_18411</name>
</gene>
<dbReference type="InterPro" id="IPR010982">
    <property type="entry name" value="Lambda_DNA-bd_dom_sf"/>
</dbReference>
<dbReference type="Proteomes" id="UP000004349">
    <property type="component" value="Unassembled WGS sequence"/>
</dbReference>
<dbReference type="GO" id="GO:0003677">
    <property type="term" value="F:DNA binding"/>
    <property type="evidence" value="ECO:0007669"/>
    <property type="project" value="InterPro"/>
</dbReference>
<dbReference type="RefSeq" id="WP_005596074.1">
    <property type="nucleotide sequence ID" value="NZ_AFWE01000145.1"/>
</dbReference>
<proteinExistence type="predicted"/>
<dbReference type="EMBL" id="AFWE01000155">
    <property type="protein sequence ID" value="EGU34782.1"/>
    <property type="molecule type" value="Genomic_DNA"/>
</dbReference>
<dbReference type="Gene3D" id="1.10.260.40">
    <property type="entry name" value="lambda repressor-like DNA-binding domains"/>
    <property type="match status" value="1"/>
</dbReference>
<protein>
    <submittedName>
        <fullName evidence="2">Uncharacterized protein</fullName>
    </submittedName>
</protein>
<evidence type="ECO:0000313" key="3">
    <source>
        <dbReference type="Proteomes" id="UP000004349"/>
    </source>
</evidence>
<evidence type="ECO:0000313" key="2">
    <source>
        <dbReference type="EMBL" id="EGU35364.1"/>
    </source>
</evidence>
<reference evidence="2 3" key="1">
    <citation type="journal article" date="2012" name="Int. J. Syst. Evol. Microbiol.">
        <title>Vibrio caribbeanicus sp. nov., isolated from the marine sponge Scleritoderma cyanea.</title>
        <authorList>
            <person name="Hoffmann M."/>
            <person name="Monday S.R."/>
            <person name="Allard M.W."/>
            <person name="Strain E.A."/>
            <person name="Whittaker P."/>
            <person name="Naum M."/>
            <person name="McCarthy P.J."/>
            <person name="Lopez J.V."/>
            <person name="Fischer M."/>
            <person name="Brown E.W."/>
        </authorList>
    </citation>
    <scope>NUCLEOTIDE SEQUENCE [LARGE SCALE GENOMIC DNA]</scope>
    <source>
        <strain evidence="2 3">LMG 19158</strain>
    </source>
</reference>
<dbReference type="EMBL" id="AFWE01000145">
    <property type="protein sequence ID" value="EGU35364.1"/>
    <property type="molecule type" value="Genomic_DNA"/>
</dbReference>
<dbReference type="eggNOG" id="ENOG5032Z15">
    <property type="taxonomic scope" value="Bacteria"/>
</dbReference>
<sequence length="107" mass="11949">MSWLEALQTRANLVPLTVIAKEVGYSKSTISRVLNGSYGGDIEAVKHAVQDAYLFKKVECPLLGEIERKQCEQNQNRPFAATNPMRVQLHHTCKSCTYRTQGGALCH</sequence>
<dbReference type="AlphaFoldDB" id="F9RPR7"/>
<evidence type="ECO:0000313" key="1">
    <source>
        <dbReference type="EMBL" id="EGU34782.1"/>
    </source>
</evidence>
<name>F9RPR7_9VIBR</name>
<comment type="caution">
    <text evidence="2">The sequence shown here is derived from an EMBL/GenBank/DDBJ whole genome shotgun (WGS) entry which is preliminary data.</text>
</comment>
<accession>F9RPR7</accession>